<dbReference type="PANTHER" id="PTHR46300">
    <property type="entry name" value="P450, PUTATIVE (EUROFUNG)-RELATED-RELATED"/>
    <property type="match status" value="1"/>
</dbReference>
<evidence type="ECO:0000256" key="3">
    <source>
        <dbReference type="ARBA" id="ARBA00023004"/>
    </source>
</evidence>
<reference evidence="5 6" key="1">
    <citation type="submission" date="2024-04" db="EMBL/GenBank/DDBJ databases">
        <title>genome sequences of Mucor flavus KT1a and Helicostylum pulchrum KT1b strains isolated from the surface of a dry-aged beef.</title>
        <authorList>
            <person name="Toyotome T."/>
            <person name="Hosono M."/>
            <person name="Torimaru M."/>
            <person name="Fukuda K."/>
            <person name="Mikami N."/>
        </authorList>
    </citation>
    <scope>NUCLEOTIDE SEQUENCE [LARGE SCALE GENOMIC DNA]</scope>
    <source>
        <strain evidence="5 6">KT1a</strain>
    </source>
</reference>
<keyword evidence="4" id="KW-0503">Monooxygenase</keyword>
<dbReference type="InterPro" id="IPR017972">
    <property type="entry name" value="Cyt_P450_CS"/>
</dbReference>
<evidence type="ECO:0000256" key="4">
    <source>
        <dbReference type="RuleBase" id="RU000461"/>
    </source>
</evidence>
<dbReference type="InterPro" id="IPR036396">
    <property type="entry name" value="Cyt_P450_sf"/>
</dbReference>
<evidence type="ECO:0000256" key="2">
    <source>
        <dbReference type="ARBA" id="ARBA00023002"/>
    </source>
</evidence>
<dbReference type="Gene3D" id="1.10.630.10">
    <property type="entry name" value="Cytochrome P450"/>
    <property type="match status" value="1"/>
</dbReference>
<comment type="caution">
    <text evidence="5">The sequence shown here is derived from an EMBL/GenBank/DDBJ whole genome shotgun (WGS) entry which is preliminary data.</text>
</comment>
<dbReference type="InterPro" id="IPR050364">
    <property type="entry name" value="Cytochrome_P450_fung"/>
</dbReference>
<name>A0ABP9YX92_9FUNG</name>
<dbReference type="InterPro" id="IPR002401">
    <property type="entry name" value="Cyt_P450_E_grp-I"/>
</dbReference>
<organism evidence="5 6">
    <name type="scientific">Mucor flavus</name>
    <dbReference type="NCBI Taxonomy" id="439312"/>
    <lineage>
        <taxon>Eukaryota</taxon>
        <taxon>Fungi</taxon>
        <taxon>Fungi incertae sedis</taxon>
        <taxon>Mucoromycota</taxon>
        <taxon>Mucoromycotina</taxon>
        <taxon>Mucoromycetes</taxon>
        <taxon>Mucorales</taxon>
        <taxon>Mucorineae</taxon>
        <taxon>Mucoraceae</taxon>
        <taxon>Mucor</taxon>
    </lineage>
</organism>
<proteinExistence type="inferred from homology"/>
<dbReference type="SUPFAM" id="SSF48264">
    <property type="entry name" value="Cytochrome P450"/>
    <property type="match status" value="1"/>
</dbReference>
<dbReference type="EMBL" id="BAABUK010000010">
    <property type="protein sequence ID" value="GAA5811481.1"/>
    <property type="molecule type" value="Genomic_DNA"/>
</dbReference>
<dbReference type="Pfam" id="PF00067">
    <property type="entry name" value="p450"/>
    <property type="match status" value="1"/>
</dbReference>
<protein>
    <recommendedName>
        <fullName evidence="7">Cytochrome P450</fullName>
    </recommendedName>
</protein>
<dbReference type="PROSITE" id="PS00086">
    <property type="entry name" value="CYTOCHROME_P450"/>
    <property type="match status" value="1"/>
</dbReference>
<keyword evidence="6" id="KW-1185">Reference proteome</keyword>
<dbReference type="Proteomes" id="UP001473302">
    <property type="component" value="Unassembled WGS sequence"/>
</dbReference>
<keyword evidence="4" id="KW-0349">Heme</keyword>
<gene>
    <name evidence="5" type="ORF">MFLAVUS_004918</name>
</gene>
<comment type="similarity">
    <text evidence="4">Belongs to the cytochrome P450 family.</text>
</comment>
<evidence type="ECO:0000256" key="1">
    <source>
        <dbReference type="ARBA" id="ARBA00022723"/>
    </source>
</evidence>
<dbReference type="InterPro" id="IPR001128">
    <property type="entry name" value="Cyt_P450"/>
</dbReference>
<evidence type="ECO:0000313" key="6">
    <source>
        <dbReference type="Proteomes" id="UP001473302"/>
    </source>
</evidence>
<evidence type="ECO:0008006" key="7">
    <source>
        <dbReference type="Google" id="ProtNLM"/>
    </source>
</evidence>
<keyword evidence="2 4" id="KW-0560">Oxidoreductase</keyword>
<sequence length="521" mass="58783">MNLNAIYSNSVTLLTSIEPQKKRLSIIAAATALLYAYISTKNSTKKYSKNQKEIPKPRFSYPIVGHLLSLGDEPDRTIATWHNELGPILQLQFGVLSWISISEPKLAHKLLTSLGSKSSFRYQPSFLGGHYSMNGKGLVFAQPDGSWKDSRAVALSLLSPKEIDKYTDMIYKESSIFVDTVLDSSIKNDGIVPFDYLDFYALNTVTNITFGKRFQSQQNPEYRTLCSIAKDVVLFGSVTNNLQDYLPVVSIVQYFCGTQSKMKKFIETKRNPIFQKLIEDASETEGINMVKTLDGKSFDLSDEEKVALISDIVIAGVDNISVVLSWNIIIMCHYPEVQKTASAEIDSFIRLNGRLPLFKERLQLPYCISVMKECMRYRPNSPFGGPRAVREDVELDGYLIPKGTIIVANLYGINHDPEFYHNPDMFIPERFMGNPSTMQAALNGSVENRDHFSFGWGRRKCPGAHLSEIEIFSTFISILAKCFIVPTDEGMPDIDRVAQVGFSNWPRKFKVKFTKRPDSLI</sequence>
<dbReference type="PRINTS" id="PR00463">
    <property type="entry name" value="EP450I"/>
</dbReference>
<accession>A0ABP9YX92</accession>
<dbReference type="PANTHER" id="PTHR46300:SF11">
    <property type="entry name" value="OXIDOREDUCTASE, PUTATIVE-RELATED"/>
    <property type="match status" value="1"/>
</dbReference>
<keyword evidence="3 4" id="KW-0408">Iron</keyword>
<dbReference type="PRINTS" id="PR00385">
    <property type="entry name" value="P450"/>
</dbReference>
<evidence type="ECO:0000313" key="5">
    <source>
        <dbReference type="EMBL" id="GAA5811481.1"/>
    </source>
</evidence>
<keyword evidence="1 4" id="KW-0479">Metal-binding</keyword>